<protein>
    <submittedName>
        <fullName evidence="2">Uncharacterized protein</fullName>
    </submittedName>
</protein>
<reference evidence="2 3" key="1">
    <citation type="submission" date="2024-06" db="EMBL/GenBank/DDBJ databases">
        <title>The Natural Products Discovery Center: Release of the First 8490 Sequenced Strains for Exploring Actinobacteria Biosynthetic Diversity.</title>
        <authorList>
            <person name="Kalkreuter E."/>
            <person name="Kautsar S.A."/>
            <person name="Yang D."/>
            <person name="Bader C.D."/>
            <person name="Teijaro C.N."/>
            <person name="Fluegel L."/>
            <person name="Davis C.M."/>
            <person name="Simpson J.R."/>
            <person name="Lauterbach L."/>
            <person name="Steele A.D."/>
            <person name="Gui C."/>
            <person name="Meng S."/>
            <person name="Li G."/>
            <person name="Viehrig K."/>
            <person name="Ye F."/>
            <person name="Su P."/>
            <person name="Kiefer A.F."/>
            <person name="Nichols A."/>
            <person name="Cepeda A.J."/>
            <person name="Yan W."/>
            <person name="Fan B."/>
            <person name="Jiang Y."/>
            <person name="Adhikari A."/>
            <person name="Zheng C.-J."/>
            <person name="Schuster L."/>
            <person name="Cowan T.M."/>
            <person name="Smanski M.J."/>
            <person name="Chevrette M.G."/>
            <person name="De Carvalho L.P.S."/>
            <person name="Shen B."/>
        </authorList>
    </citation>
    <scope>NUCLEOTIDE SEQUENCE [LARGE SCALE GENOMIC DNA]</scope>
    <source>
        <strain evidence="2 3">NPDC048946</strain>
    </source>
</reference>
<feature type="region of interest" description="Disordered" evidence="1">
    <location>
        <begin position="1"/>
        <end position="20"/>
    </location>
</feature>
<feature type="region of interest" description="Disordered" evidence="1">
    <location>
        <begin position="45"/>
        <end position="70"/>
    </location>
</feature>
<evidence type="ECO:0000313" key="2">
    <source>
        <dbReference type="EMBL" id="MEU8132520.1"/>
    </source>
</evidence>
<keyword evidence="3" id="KW-1185">Reference proteome</keyword>
<evidence type="ECO:0000256" key="1">
    <source>
        <dbReference type="SAM" id="MobiDB-lite"/>
    </source>
</evidence>
<accession>A0ABV3D9V6</accession>
<proteinExistence type="predicted"/>
<dbReference type="RefSeq" id="WP_358348476.1">
    <property type="nucleotide sequence ID" value="NZ_JBEZFP010000005.1"/>
</dbReference>
<feature type="compositionally biased region" description="Low complexity" evidence="1">
    <location>
        <begin position="84"/>
        <end position="104"/>
    </location>
</feature>
<sequence>MFPTQDPYGPQQYAPTPGQGTRSPWIVTAATAVVALALVGGVTSMSGGNDGGTAPVAAPGDAPTGRMPSGLPTDFPSMPSFTARPTGPAAPTGGTPTTGVPETTKSGGWDTAEGDTDPFTTQEWFPDVGDFSIQKRPYVQLAQDERNCTAAESAMRSLFSDDCIGILRSLWTTPNKKYVGQLSVISFTDKASAKSIQNRLSAGQSNGAYVSFITPPSGSGVKFSEQSPTWVGTTTSGHYMIVIEVALSSGGAIDANAKLMYDDLYLVALDHINAQMWE</sequence>
<evidence type="ECO:0000313" key="3">
    <source>
        <dbReference type="Proteomes" id="UP001551482"/>
    </source>
</evidence>
<dbReference type="EMBL" id="JBEZFP010000005">
    <property type="protein sequence ID" value="MEU8132520.1"/>
    <property type="molecule type" value="Genomic_DNA"/>
</dbReference>
<name>A0ABV3D9V6_9ACTN</name>
<dbReference type="Proteomes" id="UP001551482">
    <property type="component" value="Unassembled WGS sequence"/>
</dbReference>
<feature type="region of interest" description="Disordered" evidence="1">
    <location>
        <begin position="84"/>
        <end position="109"/>
    </location>
</feature>
<comment type="caution">
    <text evidence="2">The sequence shown here is derived from an EMBL/GenBank/DDBJ whole genome shotgun (WGS) entry which is preliminary data.</text>
</comment>
<organism evidence="2 3">
    <name type="scientific">Streptodolium elevatio</name>
    <dbReference type="NCBI Taxonomy" id="3157996"/>
    <lineage>
        <taxon>Bacteria</taxon>
        <taxon>Bacillati</taxon>
        <taxon>Actinomycetota</taxon>
        <taxon>Actinomycetes</taxon>
        <taxon>Kitasatosporales</taxon>
        <taxon>Streptomycetaceae</taxon>
        <taxon>Streptodolium</taxon>
    </lineage>
</organism>
<gene>
    <name evidence="2" type="ORF">AB0C36_03340</name>
</gene>